<proteinExistence type="predicted"/>
<evidence type="ECO:0000256" key="1">
    <source>
        <dbReference type="SAM" id="MobiDB-lite"/>
    </source>
</evidence>
<sequence>MPMLRCVGLLQANYIIREIHMGACSMHLKASRSTPPGQRPSRESKQDPHGRNQNPVGMGKERLVILAEIGMPRHQTIMIKEGEGNEEEMGLNLDLLTERREAAAIQEARYKMKMEQYYNKRVLPVSFKVGEYVYRKNEASRVENLGKLGLKWEGPYLVVEAYQNGSYKLRTMDVREVPRLWHAINLRKCYL</sequence>
<dbReference type="PANTHER" id="PTHR48475">
    <property type="entry name" value="RIBONUCLEASE H"/>
    <property type="match status" value="1"/>
</dbReference>
<name>A0ABQ5FND4_9ASTR</name>
<protein>
    <recommendedName>
        <fullName evidence="4">Reverse transcriptase domain-containing protein</fullName>
    </recommendedName>
</protein>
<dbReference type="PANTHER" id="PTHR48475:SF2">
    <property type="entry name" value="RIBONUCLEASE H"/>
    <property type="match status" value="1"/>
</dbReference>
<dbReference type="EMBL" id="BQNB010017540">
    <property type="protein sequence ID" value="GJT64398.1"/>
    <property type="molecule type" value="Genomic_DNA"/>
</dbReference>
<reference evidence="2" key="1">
    <citation type="journal article" date="2022" name="Int. J. Mol. Sci.">
        <title>Draft Genome of Tanacetum Coccineum: Genomic Comparison of Closely Related Tanacetum-Family Plants.</title>
        <authorList>
            <person name="Yamashiro T."/>
            <person name="Shiraishi A."/>
            <person name="Nakayama K."/>
            <person name="Satake H."/>
        </authorList>
    </citation>
    <scope>NUCLEOTIDE SEQUENCE</scope>
</reference>
<evidence type="ECO:0000313" key="2">
    <source>
        <dbReference type="EMBL" id="GJT64398.1"/>
    </source>
</evidence>
<evidence type="ECO:0008006" key="4">
    <source>
        <dbReference type="Google" id="ProtNLM"/>
    </source>
</evidence>
<evidence type="ECO:0000313" key="3">
    <source>
        <dbReference type="Proteomes" id="UP001151760"/>
    </source>
</evidence>
<organism evidence="2 3">
    <name type="scientific">Tanacetum coccineum</name>
    <dbReference type="NCBI Taxonomy" id="301880"/>
    <lineage>
        <taxon>Eukaryota</taxon>
        <taxon>Viridiplantae</taxon>
        <taxon>Streptophyta</taxon>
        <taxon>Embryophyta</taxon>
        <taxon>Tracheophyta</taxon>
        <taxon>Spermatophyta</taxon>
        <taxon>Magnoliopsida</taxon>
        <taxon>eudicotyledons</taxon>
        <taxon>Gunneridae</taxon>
        <taxon>Pentapetalae</taxon>
        <taxon>asterids</taxon>
        <taxon>campanulids</taxon>
        <taxon>Asterales</taxon>
        <taxon>Asteraceae</taxon>
        <taxon>Asteroideae</taxon>
        <taxon>Anthemideae</taxon>
        <taxon>Anthemidinae</taxon>
        <taxon>Tanacetum</taxon>
    </lineage>
</organism>
<keyword evidence="3" id="KW-1185">Reference proteome</keyword>
<comment type="caution">
    <text evidence="2">The sequence shown here is derived from an EMBL/GenBank/DDBJ whole genome shotgun (WGS) entry which is preliminary data.</text>
</comment>
<feature type="compositionally biased region" description="Basic and acidic residues" evidence="1">
    <location>
        <begin position="40"/>
        <end position="50"/>
    </location>
</feature>
<gene>
    <name evidence="2" type="ORF">Tco_1015878</name>
</gene>
<accession>A0ABQ5FND4</accession>
<reference evidence="2" key="2">
    <citation type="submission" date="2022-01" db="EMBL/GenBank/DDBJ databases">
        <authorList>
            <person name="Yamashiro T."/>
            <person name="Shiraishi A."/>
            <person name="Satake H."/>
            <person name="Nakayama K."/>
        </authorList>
    </citation>
    <scope>NUCLEOTIDE SEQUENCE</scope>
</reference>
<feature type="region of interest" description="Disordered" evidence="1">
    <location>
        <begin position="29"/>
        <end position="57"/>
    </location>
</feature>
<dbReference type="Proteomes" id="UP001151760">
    <property type="component" value="Unassembled WGS sequence"/>
</dbReference>